<organism evidence="1 2">
    <name type="scientific">Albugo candida</name>
    <dbReference type="NCBI Taxonomy" id="65357"/>
    <lineage>
        <taxon>Eukaryota</taxon>
        <taxon>Sar</taxon>
        <taxon>Stramenopiles</taxon>
        <taxon>Oomycota</taxon>
        <taxon>Peronosporomycetes</taxon>
        <taxon>Albuginales</taxon>
        <taxon>Albuginaceae</taxon>
        <taxon>Albugo</taxon>
    </lineage>
</organism>
<name>A0A024GMA4_9STRA</name>
<dbReference type="EMBL" id="CAIX01000199">
    <property type="protein sequence ID" value="CCI48001.1"/>
    <property type="molecule type" value="Genomic_DNA"/>
</dbReference>
<dbReference type="AlphaFoldDB" id="A0A024GMA4"/>
<proteinExistence type="predicted"/>
<sequence length="136" mass="15129">MSRGKKATSPYLWIHSVSSAAITKFSELPSIRAEQLEGVIAGYSTLLKKVAVSNEKVTDSPKYESCTCRSLQLRQRQVVFKPPSPPVYKKVPRIFSPYRLIDLLLLSMGFRRFSGGSATASLTIQWDANSTLNSIM</sequence>
<protein>
    <submittedName>
        <fullName evidence="1">Uncharacterized protein</fullName>
    </submittedName>
</protein>
<gene>
    <name evidence="1" type="ORF">BN9_090440</name>
</gene>
<accession>A0A024GMA4</accession>
<reference evidence="1 2" key="1">
    <citation type="submission" date="2012-05" db="EMBL/GenBank/DDBJ databases">
        <title>Recombination and specialization in a pathogen metapopulation.</title>
        <authorList>
            <person name="Gardiner A."/>
            <person name="Kemen E."/>
            <person name="Schultz-Larsen T."/>
            <person name="MacLean D."/>
            <person name="Van Oosterhout C."/>
            <person name="Jones J.D.G."/>
        </authorList>
    </citation>
    <scope>NUCLEOTIDE SEQUENCE [LARGE SCALE GENOMIC DNA]</scope>
    <source>
        <strain evidence="1 2">Ac Nc2</strain>
    </source>
</reference>
<dbReference type="Proteomes" id="UP000053237">
    <property type="component" value="Unassembled WGS sequence"/>
</dbReference>
<evidence type="ECO:0000313" key="2">
    <source>
        <dbReference type="Proteomes" id="UP000053237"/>
    </source>
</evidence>
<dbReference type="InParanoid" id="A0A024GMA4"/>
<comment type="caution">
    <text evidence="1">The sequence shown here is derived from an EMBL/GenBank/DDBJ whole genome shotgun (WGS) entry which is preliminary data.</text>
</comment>
<keyword evidence="2" id="KW-1185">Reference proteome</keyword>
<evidence type="ECO:0000313" key="1">
    <source>
        <dbReference type="EMBL" id="CCI48001.1"/>
    </source>
</evidence>